<name>A0A1R2CIL0_9CILI</name>
<dbReference type="AlphaFoldDB" id="A0A1R2CIL0"/>
<reference evidence="1 2" key="1">
    <citation type="submission" date="2016-11" db="EMBL/GenBank/DDBJ databases">
        <title>The macronuclear genome of Stentor coeruleus: a giant cell with tiny introns.</title>
        <authorList>
            <person name="Slabodnick M."/>
            <person name="Ruby J.G."/>
            <person name="Reiff S.B."/>
            <person name="Swart E.C."/>
            <person name="Gosai S."/>
            <person name="Prabakaran S."/>
            <person name="Witkowska E."/>
            <person name="Larue G.E."/>
            <person name="Fisher S."/>
            <person name="Freeman R.M."/>
            <person name="Gunawardena J."/>
            <person name="Chu W."/>
            <person name="Stover N.A."/>
            <person name="Gregory B.D."/>
            <person name="Nowacki M."/>
            <person name="Derisi J."/>
            <person name="Roy S.W."/>
            <person name="Marshall W.F."/>
            <person name="Sood P."/>
        </authorList>
    </citation>
    <scope>NUCLEOTIDE SEQUENCE [LARGE SCALE GENOMIC DNA]</scope>
    <source>
        <strain evidence="1">WM001</strain>
    </source>
</reference>
<keyword evidence="2" id="KW-1185">Reference proteome</keyword>
<gene>
    <name evidence="1" type="ORF">SteCoe_9130</name>
</gene>
<evidence type="ECO:0000313" key="1">
    <source>
        <dbReference type="EMBL" id="OMJ88831.1"/>
    </source>
</evidence>
<comment type="caution">
    <text evidence="1">The sequence shown here is derived from an EMBL/GenBank/DDBJ whole genome shotgun (WGS) entry which is preliminary data.</text>
</comment>
<accession>A0A1R2CIL0</accession>
<protein>
    <submittedName>
        <fullName evidence="1">Uncharacterized protein</fullName>
    </submittedName>
</protein>
<sequence length="422" mass="48256">MGEPEFTVKKIAQNTFFDLYDELSHRDHREGPSPTILVKNPLSASSSLFYPQKYRTTDFSSRGDLKVPKLSLGQLEEHKIKSKSQSVPIGPHIKKPPAELIAIEIPLKPVENDYFTSQPDSPNFRNTLTPSRQESCKASELSYESFYIPKIPKSIESEKSAPLSAQSPALRQYMHKLKELDSPYSDKPDIEIVKNDCSHPLYETLKNAKVLTFDGLLEMIFYECKKGAKVDGCCSRKKEILKEEEKLDYFYYALGQTAFDLTKLLHRNLLKKYFFEVLGTENLPRVNDWSRFGFPNDLEGFFKQNGSPLSFIIAIHIAEIISKNFMMQIFRTEAPFLDICFQLAIETYQMSKLSKMKKGLFAQNTVPSFFKLAAAGILNFFMVKQCKNIGNYDLLQSTIEQMRDNSMFLIGSIDSSILKKPT</sequence>
<proteinExistence type="predicted"/>
<dbReference type="Proteomes" id="UP000187209">
    <property type="component" value="Unassembled WGS sequence"/>
</dbReference>
<organism evidence="1 2">
    <name type="scientific">Stentor coeruleus</name>
    <dbReference type="NCBI Taxonomy" id="5963"/>
    <lineage>
        <taxon>Eukaryota</taxon>
        <taxon>Sar</taxon>
        <taxon>Alveolata</taxon>
        <taxon>Ciliophora</taxon>
        <taxon>Postciliodesmatophora</taxon>
        <taxon>Heterotrichea</taxon>
        <taxon>Heterotrichida</taxon>
        <taxon>Stentoridae</taxon>
        <taxon>Stentor</taxon>
    </lineage>
</organism>
<evidence type="ECO:0000313" key="2">
    <source>
        <dbReference type="Proteomes" id="UP000187209"/>
    </source>
</evidence>
<dbReference type="EMBL" id="MPUH01000140">
    <property type="protein sequence ID" value="OMJ88831.1"/>
    <property type="molecule type" value="Genomic_DNA"/>
</dbReference>